<gene>
    <name evidence="1" type="ORF">GXW71_31225</name>
</gene>
<reference evidence="2" key="1">
    <citation type="journal article" date="2021" name="Syst. Appl. Microbiol.">
        <title>Roseomonas hellenica sp. nov., isolated from roots of wild-growing Alkanna tinctoria.</title>
        <authorList>
            <person name="Rat A."/>
            <person name="Naranjo H.D."/>
            <person name="Lebbe L."/>
            <person name="Cnockaert M."/>
            <person name="Krigas N."/>
            <person name="Grigoriadou K."/>
            <person name="Maloupa E."/>
            <person name="Willems A."/>
        </authorList>
    </citation>
    <scope>NUCLEOTIDE SEQUENCE [LARGE SCALE GENOMIC DNA]</scope>
    <source>
        <strain evidence="2">LMG 31523</strain>
    </source>
</reference>
<sequence length="263" mass="27635">MTMTMRVMRRALLGWVAAGLLALAPAGLSAAEIRVMISGGFFEPFRQMVPQFEQSSGHRVVIIQGASMGNAPDAIPVRLGRGEAADVLILAAPALDQLIAAGHGAPGSRVDLVRSLIGMSVRSGAPRPDISTEEGFIRALREARSIAYSASASGTYFAQTLIPRLGLADEILPKARRILSERVGTVVARGDAELGLQQVSELLPIPGIDFIGVLPPSLQQETIFSAGIAARAQEAQAAQALIAFMAGPEAVDAIRRAGLEPIR</sequence>
<name>A0ABS5F8I6_9PROT</name>
<dbReference type="InterPro" id="IPR050682">
    <property type="entry name" value="ModA/WtpA"/>
</dbReference>
<dbReference type="Gene3D" id="3.40.190.10">
    <property type="entry name" value="Periplasmic binding protein-like II"/>
    <property type="match status" value="2"/>
</dbReference>
<dbReference type="SUPFAM" id="SSF53850">
    <property type="entry name" value="Periplasmic binding protein-like II"/>
    <property type="match status" value="1"/>
</dbReference>
<dbReference type="Pfam" id="PF13531">
    <property type="entry name" value="SBP_bac_11"/>
    <property type="match status" value="1"/>
</dbReference>
<proteinExistence type="predicted"/>
<evidence type="ECO:0000313" key="1">
    <source>
        <dbReference type="EMBL" id="MBR0668863.1"/>
    </source>
</evidence>
<dbReference type="Proteomes" id="UP001196870">
    <property type="component" value="Unassembled WGS sequence"/>
</dbReference>
<dbReference type="PANTHER" id="PTHR30632">
    <property type="entry name" value="MOLYBDATE-BINDING PERIPLASMIC PROTEIN"/>
    <property type="match status" value="1"/>
</dbReference>
<dbReference type="EMBL" id="JAAGBB010000071">
    <property type="protein sequence ID" value="MBR0668863.1"/>
    <property type="molecule type" value="Genomic_DNA"/>
</dbReference>
<accession>A0ABS5F8I6</accession>
<protein>
    <submittedName>
        <fullName evidence="1">ABC transporter substrate-binding protein</fullName>
    </submittedName>
</protein>
<keyword evidence="2" id="KW-1185">Reference proteome</keyword>
<comment type="caution">
    <text evidence="1">The sequence shown here is derived from an EMBL/GenBank/DDBJ whole genome shotgun (WGS) entry which is preliminary data.</text>
</comment>
<evidence type="ECO:0000313" key="2">
    <source>
        <dbReference type="Proteomes" id="UP001196870"/>
    </source>
</evidence>
<organism evidence="1 2">
    <name type="scientific">Plastoroseomonas hellenica</name>
    <dbReference type="NCBI Taxonomy" id="2687306"/>
    <lineage>
        <taxon>Bacteria</taxon>
        <taxon>Pseudomonadati</taxon>
        <taxon>Pseudomonadota</taxon>
        <taxon>Alphaproteobacteria</taxon>
        <taxon>Acetobacterales</taxon>
        <taxon>Acetobacteraceae</taxon>
        <taxon>Plastoroseomonas</taxon>
    </lineage>
</organism>
<dbReference type="PANTHER" id="PTHR30632:SF11">
    <property type="entry name" value="BLR4797 PROTEIN"/>
    <property type="match status" value="1"/>
</dbReference>